<sequence length="87" mass="9378">MGATVEITEEDGEYTARDRDTGTTGTGSTRATALAVLAARLGAEEDLANADRKAEFRALTERTRQRFEAEGVTEDDLEDAIALARSE</sequence>
<protein>
    <submittedName>
        <fullName evidence="2">Uncharacterized protein</fullName>
    </submittedName>
</protein>
<dbReference type="Proteomes" id="UP000011602">
    <property type="component" value="Unassembled WGS sequence"/>
</dbReference>
<evidence type="ECO:0000313" key="2">
    <source>
        <dbReference type="EMBL" id="ELY61112.1"/>
    </source>
</evidence>
<organism evidence="2 3">
    <name type="scientific">Natronolimnohabitans innermongolicus JCM 12255</name>
    <dbReference type="NCBI Taxonomy" id="1227499"/>
    <lineage>
        <taxon>Archaea</taxon>
        <taxon>Methanobacteriati</taxon>
        <taxon>Methanobacteriota</taxon>
        <taxon>Stenosarchaea group</taxon>
        <taxon>Halobacteria</taxon>
        <taxon>Halobacteriales</taxon>
        <taxon>Natrialbaceae</taxon>
        <taxon>Natronolimnohabitans</taxon>
    </lineage>
</organism>
<dbReference type="RefSeq" id="WP_007257970.1">
    <property type="nucleotide sequence ID" value="NZ_AOHZ01000015.1"/>
</dbReference>
<dbReference type="STRING" id="1227499.C493_03300"/>
<comment type="caution">
    <text evidence="2">The sequence shown here is derived from an EMBL/GenBank/DDBJ whole genome shotgun (WGS) entry which is preliminary data.</text>
</comment>
<keyword evidence="3" id="KW-1185">Reference proteome</keyword>
<dbReference type="eggNOG" id="ENOG502N5VE">
    <property type="taxonomic scope" value="Archaea"/>
</dbReference>
<dbReference type="OrthoDB" id="356372at2157"/>
<accession>L9XHN7</accession>
<evidence type="ECO:0000313" key="3">
    <source>
        <dbReference type="Proteomes" id="UP000011602"/>
    </source>
</evidence>
<gene>
    <name evidence="2" type="ORF">C493_03300</name>
</gene>
<evidence type="ECO:0000256" key="1">
    <source>
        <dbReference type="SAM" id="MobiDB-lite"/>
    </source>
</evidence>
<feature type="region of interest" description="Disordered" evidence="1">
    <location>
        <begin position="1"/>
        <end position="28"/>
    </location>
</feature>
<dbReference type="AlphaFoldDB" id="L9XHN7"/>
<reference evidence="2 3" key="1">
    <citation type="journal article" date="2014" name="PLoS Genet.">
        <title>Phylogenetically driven sequencing of extremely halophilic archaea reveals strategies for static and dynamic osmo-response.</title>
        <authorList>
            <person name="Becker E.A."/>
            <person name="Seitzer P.M."/>
            <person name="Tritt A."/>
            <person name="Larsen D."/>
            <person name="Krusor M."/>
            <person name="Yao A.I."/>
            <person name="Wu D."/>
            <person name="Madern D."/>
            <person name="Eisen J.A."/>
            <person name="Darling A.E."/>
            <person name="Facciotti M.T."/>
        </authorList>
    </citation>
    <scope>NUCLEOTIDE SEQUENCE [LARGE SCALE GENOMIC DNA]</scope>
    <source>
        <strain evidence="2 3">JCM 12255</strain>
    </source>
</reference>
<proteinExistence type="predicted"/>
<dbReference type="EMBL" id="AOHZ01000015">
    <property type="protein sequence ID" value="ELY61112.1"/>
    <property type="molecule type" value="Genomic_DNA"/>
</dbReference>
<name>L9XHN7_9EURY</name>